<dbReference type="AlphaFoldDB" id="A0A366I7B0"/>
<dbReference type="GO" id="GO:1902201">
    <property type="term" value="P:negative regulation of bacterial-type flagellum-dependent cell motility"/>
    <property type="evidence" value="ECO:0007669"/>
    <property type="project" value="TreeGrafter"/>
</dbReference>
<dbReference type="InterPro" id="IPR000160">
    <property type="entry name" value="GGDEF_dom"/>
</dbReference>
<dbReference type="Gene3D" id="3.30.70.270">
    <property type="match status" value="1"/>
</dbReference>
<keyword evidence="5" id="KW-0472">Membrane</keyword>
<comment type="caution">
    <text evidence="7">The sequence shown here is derived from an EMBL/GenBank/DDBJ whole genome shotgun (WGS) entry which is preliminary data.</text>
</comment>
<dbReference type="SUPFAM" id="SSF55073">
    <property type="entry name" value="Nucleotide cyclase"/>
    <property type="match status" value="1"/>
</dbReference>
<dbReference type="EMBL" id="QNRY01000006">
    <property type="protein sequence ID" value="RBP64837.1"/>
    <property type="molecule type" value="Genomic_DNA"/>
</dbReference>
<dbReference type="InterPro" id="IPR029787">
    <property type="entry name" value="Nucleotide_cyclase"/>
</dbReference>
<name>A0A366I7B0_9GAMM</name>
<evidence type="ECO:0000256" key="1">
    <source>
        <dbReference type="ARBA" id="ARBA00001946"/>
    </source>
</evidence>
<evidence type="ECO:0000259" key="6">
    <source>
        <dbReference type="PROSITE" id="PS50887"/>
    </source>
</evidence>
<comment type="cofactor">
    <cofactor evidence="1">
        <name>Mg(2+)</name>
        <dbReference type="ChEBI" id="CHEBI:18420"/>
    </cofactor>
</comment>
<proteinExistence type="predicted"/>
<dbReference type="PROSITE" id="PS50887">
    <property type="entry name" value="GGDEF"/>
    <property type="match status" value="1"/>
</dbReference>
<dbReference type="InterPro" id="IPR050469">
    <property type="entry name" value="Diguanylate_Cyclase"/>
</dbReference>
<dbReference type="GO" id="GO:0043709">
    <property type="term" value="P:cell adhesion involved in single-species biofilm formation"/>
    <property type="evidence" value="ECO:0007669"/>
    <property type="project" value="TreeGrafter"/>
</dbReference>
<dbReference type="Proteomes" id="UP000253046">
    <property type="component" value="Unassembled WGS sequence"/>
</dbReference>
<keyword evidence="5" id="KW-1133">Transmembrane helix</keyword>
<evidence type="ECO:0000313" key="7">
    <source>
        <dbReference type="EMBL" id="RBP64837.1"/>
    </source>
</evidence>
<dbReference type="InterPro" id="IPR043128">
    <property type="entry name" value="Rev_trsase/Diguanyl_cyclase"/>
</dbReference>
<evidence type="ECO:0000256" key="4">
    <source>
        <dbReference type="ARBA" id="ARBA00034247"/>
    </source>
</evidence>
<evidence type="ECO:0000313" key="8">
    <source>
        <dbReference type="Proteomes" id="UP000253046"/>
    </source>
</evidence>
<evidence type="ECO:0000256" key="5">
    <source>
        <dbReference type="SAM" id="Phobius"/>
    </source>
</evidence>
<dbReference type="Pfam" id="PF00990">
    <property type="entry name" value="GGDEF"/>
    <property type="match status" value="1"/>
</dbReference>
<protein>
    <recommendedName>
        <fullName evidence="3">diguanylate cyclase</fullName>
        <ecNumber evidence="3">2.7.7.65</ecNumber>
    </recommendedName>
</protein>
<dbReference type="GO" id="GO:0052621">
    <property type="term" value="F:diguanylate cyclase activity"/>
    <property type="evidence" value="ECO:0007669"/>
    <property type="project" value="UniProtKB-EC"/>
</dbReference>
<dbReference type="PANTHER" id="PTHR45138:SF9">
    <property type="entry name" value="DIGUANYLATE CYCLASE DGCM-RELATED"/>
    <property type="match status" value="1"/>
</dbReference>
<evidence type="ECO:0000256" key="3">
    <source>
        <dbReference type="ARBA" id="ARBA00012528"/>
    </source>
</evidence>
<keyword evidence="8" id="KW-1185">Reference proteome</keyword>
<dbReference type="PANTHER" id="PTHR45138">
    <property type="entry name" value="REGULATORY COMPONENTS OF SENSORY TRANSDUCTION SYSTEM"/>
    <property type="match status" value="1"/>
</dbReference>
<feature type="domain" description="GGDEF" evidence="6">
    <location>
        <begin position="141"/>
        <end position="273"/>
    </location>
</feature>
<keyword evidence="5" id="KW-0812">Transmembrane</keyword>
<dbReference type="NCBIfam" id="TIGR00254">
    <property type="entry name" value="GGDEF"/>
    <property type="match status" value="1"/>
</dbReference>
<gene>
    <name evidence="7" type="ORF">DES54_10662</name>
</gene>
<dbReference type="FunFam" id="3.30.70.270:FF:000001">
    <property type="entry name" value="Diguanylate cyclase domain protein"/>
    <property type="match status" value="1"/>
</dbReference>
<accession>A0A366I7B0</accession>
<comment type="pathway">
    <text evidence="2">Purine metabolism; 3',5'-cyclic di-GMP biosynthesis.</text>
</comment>
<dbReference type="CDD" id="cd01949">
    <property type="entry name" value="GGDEF"/>
    <property type="match status" value="1"/>
</dbReference>
<sequence>MLAGYAFEPTSQWTIIALRPTAATLKPLDSLMLNVLRYTLPLAVLTILCVWILAWLIAQPLWLLARSANKMDALNVSDDIRKIHSWYFEATQLKQAMLLGIDLLQRKIGRLRTEAHSDPMTGLLNRRGLENVLRYWLLGQKNFSIISLDIDYFKRINDTHGHDVGDEAINALAQLIRATSRDTDILCRNGGEEFLILLPETPLEVAINIAERLRQRVQETTIPIVGNITISLGVAQWSPKINATTIEQAFKEADQALYEAKQGGRNRVVATSDKT</sequence>
<dbReference type="GO" id="GO:0005886">
    <property type="term" value="C:plasma membrane"/>
    <property type="evidence" value="ECO:0007669"/>
    <property type="project" value="TreeGrafter"/>
</dbReference>
<dbReference type="SMART" id="SM00267">
    <property type="entry name" value="GGDEF"/>
    <property type="match status" value="1"/>
</dbReference>
<evidence type="ECO:0000256" key="2">
    <source>
        <dbReference type="ARBA" id="ARBA00004665"/>
    </source>
</evidence>
<organism evidence="7 8">
    <name type="scientific">Brenneria salicis ATCC 15712 = DSM 30166</name>
    <dbReference type="NCBI Taxonomy" id="714314"/>
    <lineage>
        <taxon>Bacteria</taxon>
        <taxon>Pseudomonadati</taxon>
        <taxon>Pseudomonadota</taxon>
        <taxon>Gammaproteobacteria</taxon>
        <taxon>Enterobacterales</taxon>
        <taxon>Pectobacteriaceae</taxon>
        <taxon>Brenneria</taxon>
    </lineage>
</organism>
<comment type="catalytic activity">
    <reaction evidence="4">
        <text>2 GTP = 3',3'-c-di-GMP + 2 diphosphate</text>
        <dbReference type="Rhea" id="RHEA:24898"/>
        <dbReference type="ChEBI" id="CHEBI:33019"/>
        <dbReference type="ChEBI" id="CHEBI:37565"/>
        <dbReference type="ChEBI" id="CHEBI:58805"/>
        <dbReference type="EC" id="2.7.7.65"/>
    </reaction>
</comment>
<reference evidence="7 8" key="1">
    <citation type="submission" date="2018-06" db="EMBL/GenBank/DDBJ databases">
        <title>Genomic Encyclopedia of Type Strains, Phase IV (KMG-IV): sequencing the most valuable type-strain genomes for metagenomic binning, comparative biology and taxonomic classification.</title>
        <authorList>
            <person name="Goeker M."/>
        </authorList>
    </citation>
    <scope>NUCLEOTIDE SEQUENCE [LARGE SCALE GENOMIC DNA]</scope>
    <source>
        <strain evidence="7 8">DSM 30166</strain>
    </source>
</reference>
<dbReference type="EC" id="2.7.7.65" evidence="3"/>
<feature type="transmembrane region" description="Helical" evidence="5">
    <location>
        <begin position="38"/>
        <end position="64"/>
    </location>
</feature>